<dbReference type="Pfam" id="PF01504">
    <property type="entry name" value="PIP5K"/>
    <property type="match status" value="2"/>
</dbReference>
<evidence type="ECO:0000256" key="1">
    <source>
        <dbReference type="ARBA" id="ARBA00022741"/>
    </source>
</evidence>
<evidence type="ECO:0000313" key="6">
    <source>
        <dbReference type="Proteomes" id="UP000054408"/>
    </source>
</evidence>
<evidence type="ECO:0000256" key="2">
    <source>
        <dbReference type="ARBA" id="ARBA00022840"/>
    </source>
</evidence>
<keyword evidence="2 3" id="KW-0067">ATP-binding</keyword>
<keyword evidence="3 5" id="KW-0418">Kinase</keyword>
<dbReference type="GO" id="GO:0000285">
    <property type="term" value="F:1-phosphatidylinositol-3-phosphate 5-kinase activity"/>
    <property type="evidence" value="ECO:0007669"/>
    <property type="project" value="InterPro"/>
</dbReference>
<dbReference type="PANTHER" id="PTHR45748">
    <property type="entry name" value="1-PHOSPHATIDYLINOSITOL 3-PHOSPHATE 5-KINASE-RELATED"/>
    <property type="match status" value="1"/>
</dbReference>
<dbReference type="AlphaFoldDB" id="A0A0L0D4N8"/>
<keyword evidence="1 3" id="KW-0547">Nucleotide-binding</keyword>
<keyword evidence="6" id="KW-1185">Reference proteome</keyword>
<dbReference type="OMA" id="GMATESN"/>
<dbReference type="OrthoDB" id="158357at2759"/>
<feature type="non-terminal residue" evidence="5">
    <location>
        <position position="1"/>
    </location>
</feature>
<evidence type="ECO:0000259" key="4">
    <source>
        <dbReference type="PROSITE" id="PS51455"/>
    </source>
</evidence>
<dbReference type="Proteomes" id="UP000054408">
    <property type="component" value="Unassembled WGS sequence"/>
</dbReference>
<dbReference type="STRING" id="461836.A0A0L0D4N8"/>
<dbReference type="PROSITE" id="PS51455">
    <property type="entry name" value="PIPK"/>
    <property type="match status" value="1"/>
</dbReference>
<proteinExistence type="predicted"/>
<dbReference type="Gene3D" id="3.30.810.10">
    <property type="entry name" value="2-Layer Sandwich"/>
    <property type="match status" value="1"/>
</dbReference>
<dbReference type="Gene3D" id="3.30.800.10">
    <property type="entry name" value="Phosphatidylinositol Phosphate Kinase II Beta"/>
    <property type="match status" value="1"/>
</dbReference>
<gene>
    <name evidence="5" type="ORF">AMSG_02721</name>
</gene>
<accession>A0A0L0D4N8</accession>
<dbReference type="eggNOG" id="KOG0230">
    <property type="taxonomic scope" value="Eukaryota"/>
</dbReference>
<dbReference type="SUPFAM" id="SSF56104">
    <property type="entry name" value="SAICAR synthase-like"/>
    <property type="match status" value="1"/>
</dbReference>
<organism evidence="5 6">
    <name type="scientific">Thecamonas trahens ATCC 50062</name>
    <dbReference type="NCBI Taxonomy" id="461836"/>
    <lineage>
        <taxon>Eukaryota</taxon>
        <taxon>Apusozoa</taxon>
        <taxon>Apusomonadida</taxon>
        <taxon>Apusomonadidae</taxon>
        <taxon>Thecamonas</taxon>
    </lineage>
</organism>
<dbReference type="PANTHER" id="PTHR45748:SF7">
    <property type="entry name" value="1-PHOSPHATIDYLINOSITOL 3-PHOSPHATE 5-KINASE-RELATED"/>
    <property type="match status" value="1"/>
</dbReference>
<dbReference type="GO" id="GO:0005524">
    <property type="term" value="F:ATP binding"/>
    <property type="evidence" value="ECO:0007669"/>
    <property type="project" value="UniProtKB-UniRule"/>
</dbReference>
<dbReference type="InterPro" id="IPR027483">
    <property type="entry name" value="PInositol-4-P-4/5-kinase_C_sf"/>
</dbReference>
<dbReference type="EMBL" id="GL349442">
    <property type="protein sequence ID" value="KNC46268.1"/>
    <property type="molecule type" value="Genomic_DNA"/>
</dbReference>
<protein>
    <submittedName>
        <fullName evidence="5">Phosphatidylinositol-3-phosphate/phosphatidylinos itol 5-kinase</fullName>
    </submittedName>
</protein>
<dbReference type="CDD" id="cd17300">
    <property type="entry name" value="PIPKc_PIKfyve"/>
    <property type="match status" value="1"/>
</dbReference>
<reference evidence="5 6" key="1">
    <citation type="submission" date="2010-05" db="EMBL/GenBank/DDBJ databases">
        <title>The Genome Sequence of Thecamonas trahens ATCC 50062.</title>
        <authorList>
            <consortium name="The Broad Institute Genome Sequencing Platform"/>
            <person name="Russ C."/>
            <person name="Cuomo C."/>
            <person name="Shea T."/>
            <person name="Young S.K."/>
            <person name="Zeng Q."/>
            <person name="Koehrsen M."/>
            <person name="Haas B."/>
            <person name="Borodovsky M."/>
            <person name="Guigo R."/>
            <person name="Alvarado L."/>
            <person name="Berlin A."/>
            <person name="Bochicchio J."/>
            <person name="Borenstein D."/>
            <person name="Chapman S."/>
            <person name="Chen Z."/>
            <person name="Freedman E."/>
            <person name="Gellesch M."/>
            <person name="Goldberg J."/>
            <person name="Griggs A."/>
            <person name="Gujja S."/>
            <person name="Heilman E."/>
            <person name="Heiman D."/>
            <person name="Hepburn T."/>
            <person name="Howarth C."/>
            <person name="Jen D."/>
            <person name="Larson L."/>
            <person name="Mehta T."/>
            <person name="Park D."/>
            <person name="Pearson M."/>
            <person name="Roberts A."/>
            <person name="Saif S."/>
            <person name="Shenoy N."/>
            <person name="Sisk P."/>
            <person name="Stolte C."/>
            <person name="Sykes S."/>
            <person name="Thomson T."/>
            <person name="Walk T."/>
            <person name="White J."/>
            <person name="Yandava C."/>
            <person name="Burger G."/>
            <person name="Gray M.W."/>
            <person name="Holland P.W.H."/>
            <person name="King N."/>
            <person name="Lang F.B.F."/>
            <person name="Roger A.J."/>
            <person name="Ruiz-Trillo I."/>
            <person name="Lander E."/>
            <person name="Nusbaum C."/>
        </authorList>
    </citation>
    <scope>NUCLEOTIDE SEQUENCE [LARGE SCALE GENOMIC DNA]</scope>
    <source>
        <strain evidence="5 6">ATCC 50062</strain>
    </source>
</reference>
<sequence>MGSATTGGDSCHGLAFGVTVDGLPGWGFSVLSLFEPEFAALRGRAGIDESLFRASLARCMQWQAQGGKSSASFCKTLDERFVLKSMSRVELEHFVRIGTEYFARMARGAPSCLARIFGVYRVALRTCEARPKAHVEAWVEPVADALGPSLDVLADSLAQSGMPEGAPVASDEFLVVMENVLFGALGEFDAVYDLKGSQRSREACTGATVRMDGNFGRERAVAPLFMPPGPRSELLEAARADTDWLVEHNIMDYSMLLAVSEATGSLHVGIIDWLRPYTWDKKVESQLKTRLEGLRRAKARVPTVIPPPDYARRFLAAIESYLPALPP</sequence>
<evidence type="ECO:0000313" key="5">
    <source>
        <dbReference type="EMBL" id="KNC46268.1"/>
    </source>
</evidence>
<dbReference type="RefSeq" id="XP_013760562.1">
    <property type="nucleotide sequence ID" value="XM_013905108.1"/>
</dbReference>
<dbReference type="InterPro" id="IPR044769">
    <property type="entry name" value="PIKfyve_PIPKc"/>
</dbReference>
<feature type="domain" description="PIPK" evidence="4">
    <location>
        <begin position="1"/>
        <end position="322"/>
    </location>
</feature>
<dbReference type="GeneID" id="25562374"/>
<name>A0A0L0D4N8_THETB</name>
<dbReference type="InterPro" id="IPR027484">
    <property type="entry name" value="PInositol-4-P-5-kinase_N"/>
</dbReference>
<dbReference type="GO" id="GO:0046854">
    <property type="term" value="P:phosphatidylinositol phosphate biosynthetic process"/>
    <property type="evidence" value="ECO:0007669"/>
    <property type="project" value="TreeGrafter"/>
</dbReference>
<evidence type="ECO:0000256" key="3">
    <source>
        <dbReference type="PROSITE-ProRule" id="PRU00781"/>
    </source>
</evidence>
<dbReference type="InterPro" id="IPR002498">
    <property type="entry name" value="PInositol-4-P-4/5-kinase_core"/>
</dbReference>
<keyword evidence="3" id="KW-0808">Transferase</keyword>
<dbReference type="GO" id="GO:0010008">
    <property type="term" value="C:endosome membrane"/>
    <property type="evidence" value="ECO:0007669"/>
    <property type="project" value="TreeGrafter"/>
</dbReference>
<dbReference type="SMART" id="SM00330">
    <property type="entry name" value="PIPKc"/>
    <property type="match status" value="1"/>
</dbReference>